<gene>
    <name evidence="2" type="ORF">HETIRDRAFT_450470</name>
</gene>
<feature type="region of interest" description="Disordered" evidence="1">
    <location>
        <begin position="304"/>
        <end position="328"/>
    </location>
</feature>
<dbReference type="KEGG" id="hir:HETIRDRAFT_450470"/>
<reference evidence="2 3" key="1">
    <citation type="journal article" date="2012" name="New Phytol.">
        <title>Insight into trade-off between wood decay and parasitism from the genome of a fungal forest pathogen.</title>
        <authorList>
            <person name="Olson A."/>
            <person name="Aerts A."/>
            <person name="Asiegbu F."/>
            <person name="Belbahri L."/>
            <person name="Bouzid O."/>
            <person name="Broberg A."/>
            <person name="Canback B."/>
            <person name="Coutinho P.M."/>
            <person name="Cullen D."/>
            <person name="Dalman K."/>
            <person name="Deflorio G."/>
            <person name="van Diepen L.T."/>
            <person name="Dunand C."/>
            <person name="Duplessis S."/>
            <person name="Durling M."/>
            <person name="Gonthier P."/>
            <person name="Grimwood J."/>
            <person name="Fossdal C.G."/>
            <person name="Hansson D."/>
            <person name="Henrissat B."/>
            <person name="Hietala A."/>
            <person name="Himmelstrand K."/>
            <person name="Hoffmeister D."/>
            <person name="Hogberg N."/>
            <person name="James T.Y."/>
            <person name="Karlsson M."/>
            <person name="Kohler A."/>
            <person name="Kues U."/>
            <person name="Lee Y.H."/>
            <person name="Lin Y.C."/>
            <person name="Lind M."/>
            <person name="Lindquist E."/>
            <person name="Lombard V."/>
            <person name="Lucas S."/>
            <person name="Lunden K."/>
            <person name="Morin E."/>
            <person name="Murat C."/>
            <person name="Park J."/>
            <person name="Raffaello T."/>
            <person name="Rouze P."/>
            <person name="Salamov A."/>
            <person name="Schmutz J."/>
            <person name="Solheim H."/>
            <person name="Stahlberg J."/>
            <person name="Velez H."/>
            <person name="de Vries R.P."/>
            <person name="Wiebenga A."/>
            <person name="Woodward S."/>
            <person name="Yakovlev I."/>
            <person name="Garbelotto M."/>
            <person name="Martin F."/>
            <person name="Grigoriev I.V."/>
            <person name="Stenlid J."/>
        </authorList>
    </citation>
    <scope>NUCLEOTIDE SEQUENCE [LARGE SCALE GENOMIC DNA]</scope>
    <source>
        <strain evidence="2 3">TC 32-1</strain>
    </source>
</reference>
<accession>W4KAB0</accession>
<dbReference type="GeneID" id="20676049"/>
<protein>
    <recommendedName>
        <fullName evidence="4">CCHC-type domain-containing protein</fullName>
    </recommendedName>
</protein>
<dbReference type="HOGENOM" id="CLU_003921_3_0_1"/>
<dbReference type="EMBL" id="KI925457">
    <property type="protein sequence ID" value="ETW82684.1"/>
    <property type="molecule type" value="Genomic_DNA"/>
</dbReference>
<evidence type="ECO:0000256" key="1">
    <source>
        <dbReference type="SAM" id="MobiDB-lite"/>
    </source>
</evidence>
<evidence type="ECO:0000313" key="2">
    <source>
        <dbReference type="EMBL" id="ETW82684.1"/>
    </source>
</evidence>
<proteinExistence type="predicted"/>
<dbReference type="Proteomes" id="UP000030671">
    <property type="component" value="Unassembled WGS sequence"/>
</dbReference>
<evidence type="ECO:0000313" key="3">
    <source>
        <dbReference type="Proteomes" id="UP000030671"/>
    </source>
</evidence>
<name>W4KAB0_HETIT</name>
<evidence type="ECO:0008006" key="4">
    <source>
        <dbReference type="Google" id="ProtNLM"/>
    </source>
</evidence>
<dbReference type="AlphaFoldDB" id="W4KAB0"/>
<dbReference type="InParanoid" id="W4KAB0"/>
<organism evidence="2 3">
    <name type="scientific">Heterobasidion irregulare (strain TC 32-1)</name>
    <dbReference type="NCBI Taxonomy" id="747525"/>
    <lineage>
        <taxon>Eukaryota</taxon>
        <taxon>Fungi</taxon>
        <taxon>Dikarya</taxon>
        <taxon>Basidiomycota</taxon>
        <taxon>Agaricomycotina</taxon>
        <taxon>Agaricomycetes</taxon>
        <taxon>Russulales</taxon>
        <taxon>Bondarzewiaceae</taxon>
        <taxon>Heterobasidion</taxon>
        <taxon>Heterobasidion annosum species complex</taxon>
    </lineage>
</organism>
<keyword evidence="3" id="KW-1185">Reference proteome</keyword>
<dbReference type="RefSeq" id="XP_009545020.1">
    <property type="nucleotide sequence ID" value="XM_009546725.1"/>
</dbReference>
<sequence length="328" mass="36576">MLINVDTCELWESLTTFTDATKTFKEFCEEVYRLYSRSEEERKWLVSDMDKLVGETSRVGILSLSELGNYHRQFLAITVFLLSKTQISVAEQGCAFARGFQPELWARISQRLQLKFPDHFPDDLYNLQDIHDAARFILHGTTSTYSTTSTDISRAAPAAPPTNAIKAEDLATMFKWLTDTFVKAIAAQGISRPADQPSQQLGQGGDNCMFCGSPKHFMHACPEVTKYIQISKCKQNIKGKVVLSSGAFVPREITGSNLKDRVDEWHCRNPGQLATGQMMFMRPPPVPAKDDALIHPYAKAQDATYAPPHERNMGAPAKIPSAKKDAPA</sequence>
<dbReference type="OrthoDB" id="3028519at2759"/>
<dbReference type="eggNOG" id="ENOG502SRIE">
    <property type="taxonomic scope" value="Eukaryota"/>
</dbReference>